<organism evidence="3 4">
    <name type="scientific">Diacronema lutheri</name>
    <name type="common">Unicellular marine alga</name>
    <name type="synonym">Monochrysis lutheri</name>
    <dbReference type="NCBI Taxonomy" id="2081491"/>
    <lineage>
        <taxon>Eukaryota</taxon>
        <taxon>Haptista</taxon>
        <taxon>Haptophyta</taxon>
        <taxon>Pavlovophyceae</taxon>
        <taxon>Pavlovales</taxon>
        <taxon>Pavlovaceae</taxon>
        <taxon>Diacronema</taxon>
    </lineage>
</organism>
<feature type="compositionally biased region" description="Low complexity" evidence="1">
    <location>
        <begin position="287"/>
        <end position="296"/>
    </location>
</feature>
<dbReference type="PANTHER" id="PTHR46065:SF3">
    <property type="entry name" value="FI20425P1"/>
    <property type="match status" value="1"/>
</dbReference>
<dbReference type="Proteomes" id="UP000751190">
    <property type="component" value="Unassembled WGS sequence"/>
</dbReference>
<sequence>MVSAGAVMHATPRDAPSDAEMSAAKEGVAAPAPPPLDIEARGAGADGAVRTVALGEGAADDCADHLKCYVCFEDEGAPPLANTCGCTSAVIHAHCLEKMLNSKKMREKALPERTSCAVCTRRFTVELVAYVADEQRPNRLSVFARTPLGSIVVPLSTVCGVLSLVALMIYVLGRYTALLVMVGVTVFLWPVCAVRSIRARRSNTNLMDDNAYFDKAVAHARKEVQRGHHASLESAAAARPDKVVLIVPSGGTSTREAPPSLPPASAQPPDAGAAAAEAPAPPPPPSATAAGAQAPAAAPPPAHAGAAREVAPAEQLAAEEHAAVATDARAQASPSARLNSVVVHVLASQ</sequence>
<dbReference type="PANTHER" id="PTHR46065">
    <property type="entry name" value="E3 UBIQUITIN-PROTEIN LIGASE MARCH 2/3 FAMILY MEMBER"/>
    <property type="match status" value="1"/>
</dbReference>
<dbReference type="OrthoDB" id="10548847at2759"/>
<dbReference type="AlphaFoldDB" id="A0A8J6CF63"/>
<gene>
    <name evidence="3" type="ORF">KFE25_006727</name>
</gene>
<feature type="region of interest" description="Disordered" evidence="1">
    <location>
        <begin position="249"/>
        <end position="337"/>
    </location>
</feature>
<proteinExistence type="predicted"/>
<feature type="compositionally biased region" description="Low complexity" evidence="1">
    <location>
        <begin position="267"/>
        <end position="278"/>
    </location>
</feature>
<evidence type="ECO:0008006" key="5">
    <source>
        <dbReference type="Google" id="ProtNLM"/>
    </source>
</evidence>
<accession>A0A8J6CF63</accession>
<evidence type="ECO:0000256" key="1">
    <source>
        <dbReference type="SAM" id="MobiDB-lite"/>
    </source>
</evidence>
<evidence type="ECO:0000313" key="4">
    <source>
        <dbReference type="Proteomes" id="UP000751190"/>
    </source>
</evidence>
<dbReference type="GO" id="GO:0016567">
    <property type="term" value="P:protein ubiquitination"/>
    <property type="evidence" value="ECO:0007669"/>
    <property type="project" value="TreeGrafter"/>
</dbReference>
<dbReference type="GO" id="GO:0004842">
    <property type="term" value="F:ubiquitin-protein transferase activity"/>
    <property type="evidence" value="ECO:0007669"/>
    <property type="project" value="TreeGrafter"/>
</dbReference>
<dbReference type="EMBL" id="JAGTXO010000005">
    <property type="protein sequence ID" value="KAG8467675.1"/>
    <property type="molecule type" value="Genomic_DNA"/>
</dbReference>
<feature type="region of interest" description="Disordered" evidence="1">
    <location>
        <begin position="1"/>
        <end position="33"/>
    </location>
</feature>
<comment type="caution">
    <text evidence="3">The sequence shown here is derived from an EMBL/GenBank/DDBJ whole genome shotgun (WGS) entry which is preliminary data.</text>
</comment>
<feature type="transmembrane region" description="Helical" evidence="2">
    <location>
        <begin position="148"/>
        <end position="171"/>
    </location>
</feature>
<evidence type="ECO:0000256" key="2">
    <source>
        <dbReference type="SAM" id="Phobius"/>
    </source>
</evidence>
<keyword evidence="4" id="KW-1185">Reference proteome</keyword>
<name>A0A8J6CF63_DIALT</name>
<dbReference type="InterPro" id="IPR013083">
    <property type="entry name" value="Znf_RING/FYVE/PHD"/>
</dbReference>
<evidence type="ECO:0000313" key="3">
    <source>
        <dbReference type="EMBL" id="KAG8467675.1"/>
    </source>
</evidence>
<feature type="compositionally biased region" description="Low complexity" evidence="1">
    <location>
        <begin position="303"/>
        <end position="316"/>
    </location>
</feature>
<reference evidence="3" key="1">
    <citation type="submission" date="2021-05" db="EMBL/GenBank/DDBJ databases">
        <title>The genome of the haptophyte Pavlova lutheri (Diacronema luteri, Pavlovales) - a model for lipid biosynthesis in eukaryotic algae.</title>
        <authorList>
            <person name="Hulatt C.J."/>
            <person name="Posewitz M.C."/>
        </authorList>
    </citation>
    <scope>NUCLEOTIDE SEQUENCE</scope>
    <source>
        <strain evidence="3">NIVA-4/92</strain>
    </source>
</reference>
<keyword evidence="2" id="KW-0812">Transmembrane</keyword>
<keyword evidence="2" id="KW-1133">Transmembrane helix</keyword>
<dbReference type="Gene3D" id="3.30.40.10">
    <property type="entry name" value="Zinc/RING finger domain, C3HC4 (zinc finger)"/>
    <property type="match status" value="1"/>
</dbReference>
<keyword evidence="2" id="KW-0472">Membrane</keyword>
<feature type="transmembrane region" description="Helical" evidence="2">
    <location>
        <begin position="177"/>
        <end position="197"/>
    </location>
</feature>
<protein>
    <recommendedName>
        <fullName evidence="5">RING-CH-type domain-containing protein</fullName>
    </recommendedName>
</protein>